<dbReference type="EMBL" id="JAAGLI010000381">
    <property type="protein sequence ID" value="NEA23896.1"/>
    <property type="molecule type" value="Genomic_DNA"/>
</dbReference>
<dbReference type="PROSITE" id="PS50042">
    <property type="entry name" value="CNMP_BINDING_3"/>
    <property type="match status" value="1"/>
</dbReference>
<dbReference type="InterPro" id="IPR050397">
    <property type="entry name" value="Env_Response_Regulators"/>
</dbReference>
<evidence type="ECO:0000259" key="4">
    <source>
        <dbReference type="PROSITE" id="PS50042"/>
    </source>
</evidence>
<dbReference type="SUPFAM" id="SSF51206">
    <property type="entry name" value="cAMP-binding domain-like"/>
    <property type="match status" value="1"/>
</dbReference>
<dbReference type="RefSeq" id="WP_163056685.1">
    <property type="nucleotide sequence ID" value="NZ_JAAGLI010000381.1"/>
</dbReference>
<sequence>MLQAPVQRELMRLGHSRIVPANTTLGRQGEPTSIVSLLLEGRVTRTRVEPNGVPVMLPLRYPGDLVGELSWLDHGTHSATIVARDRSTLLVFPHRDLEMFMQQRPSVLLTYTRMIADSLHEAEAHHSDAGAYDVERRLGRVLLRQVERYPRKLDEHYVVELRQKELAMLIGARETTVQKALRCPPLRELVRPSRGRILLCDVRRLSAFAELNDADGRFSLRDL</sequence>
<dbReference type="InterPro" id="IPR036390">
    <property type="entry name" value="WH_DNA-bd_sf"/>
</dbReference>
<comment type="caution">
    <text evidence="5">The sequence shown here is derived from an EMBL/GenBank/DDBJ whole genome shotgun (WGS) entry which is preliminary data.</text>
</comment>
<evidence type="ECO:0000313" key="6">
    <source>
        <dbReference type="Proteomes" id="UP000475532"/>
    </source>
</evidence>
<keyword evidence="2" id="KW-0238">DNA-binding</keyword>
<organism evidence="5 6">
    <name type="scientific">Actinomadura bangladeshensis</name>
    <dbReference type="NCBI Taxonomy" id="453573"/>
    <lineage>
        <taxon>Bacteria</taxon>
        <taxon>Bacillati</taxon>
        <taxon>Actinomycetota</taxon>
        <taxon>Actinomycetes</taxon>
        <taxon>Streptosporangiales</taxon>
        <taxon>Thermomonosporaceae</taxon>
        <taxon>Actinomadura</taxon>
    </lineage>
</organism>
<dbReference type="InterPro" id="IPR012318">
    <property type="entry name" value="HTH_CRP"/>
</dbReference>
<dbReference type="PANTHER" id="PTHR24567">
    <property type="entry name" value="CRP FAMILY TRANSCRIPTIONAL REGULATORY PROTEIN"/>
    <property type="match status" value="1"/>
</dbReference>
<dbReference type="SMART" id="SM00100">
    <property type="entry name" value="cNMP"/>
    <property type="match status" value="1"/>
</dbReference>
<dbReference type="SUPFAM" id="SSF46785">
    <property type="entry name" value="Winged helix' DNA-binding domain"/>
    <property type="match status" value="1"/>
</dbReference>
<dbReference type="InterPro" id="IPR018490">
    <property type="entry name" value="cNMP-bd_dom_sf"/>
</dbReference>
<evidence type="ECO:0000313" key="5">
    <source>
        <dbReference type="EMBL" id="NEA23896.1"/>
    </source>
</evidence>
<evidence type="ECO:0000256" key="3">
    <source>
        <dbReference type="ARBA" id="ARBA00023163"/>
    </source>
</evidence>
<gene>
    <name evidence="5" type="ORF">G3I70_15575</name>
</gene>
<feature type="domain" description="Cyclic nucleotide-binding" evidence="4">
    <location>
        <begin position="1"/>
        <end position="101"/>
    </location>
</feature>
<dbReference type="Gene3D" id="2.60.120.10">
    <property type="entry name" value="Jelly Rolls"/>
    <property type="match status" value="1"/>
</dbReference>
<dbReference type="Pfam" id="PF13545">
    <property type="entry name" value="HTH_Crp_2"/>
    <property type="match status" value="1"/>
</dbReference>
<dbReference type="InterPro" id="IPR000595">
    <property type="entry name" value="cNMP-bd_dom"/>
</dbReference>
<dbReference type="GO" id="GO:0003677">
    <property type="term" value="F:DNA binding"/>
    <property type="evidence" value="ECO:0007669"/>
    <property type="project" value="UniProtKB-KW"/>
</dbReference>
<dbReference type="CDD" id="cd00038">
    <property type="entry name" value="CAP_ED"/>
    <property type="match status" value="1"/>
</dbReference>
<dbReference type="GO" id="GO:0005829">
    <property type="term" value="C:cytosol"/>
    <property type="evidence" value="ECO:0007669"/>
    <property type="project" value="TreeGrafter"/>
</dbReference>
<dbReference type="Proteomes" id="UP000475532">
    <property type="component" value="Unassembled WGS sequence"/>
</dbReference>
<reference evidence="5 6" key="1">
    <citation type="submission" date="2020-01" db="EMBL/GenBank/DDBJ databases">
        <title>Insect and environment-associated Actinomycetes.</title>
        <authorList>
            <person name="Currrie C."/>
            <person name="Chevrette M."/>
            <person name="Carlson C."/>
            <person name="Stubbendieck R."/>
            <person name="Wendt-Pienkowski E."/>
        </authorList>
    </citation>
    <scope>NUCLEOTIDE SEQUENCE [LARGE SCALE GENOMIC DNA]</scope>
    <source>
        <strain evidence="5 6">SID10258</strain>
    </source>
</reference>
<keyword evidence="3" id="KW-0804">Transcription</keyword>
<dbReference type="InterPro" id="IPR014710">
    <property type="entry name" value="RmlC-like_jellyroll"/>
</dbReference>
<evidence type="ECO:0000256" key="2">
    <source>
        <dbReference type="ARBA" id="ARBA00023125"/>
    </source>
</evidence>
<dbReference type="AlphaFoldDB" id="A0A6L9QFW1"/>
<proteinExistence type="predicted"/>
<accession>A0A6L9QFW1</accession>
<dbReference type="Pfam" id="PF00027">
    <property type="entry name" value="cNMP_binding"/>
    <property type="match status" value="1"/>
</dbReference>
<evidence type="ECO:0000256" key="1">
    <source>
        <dbReference type="ARBA" id="ARBA00023015"/>
    </source>
</evidence>
<keyword evidence="1" id="KW-0805">Transcription regulation</keyword>
<dbReference type="PANTHER" id="PTHR24567:SF74">
    <property type="entry name" value="HTH-TYPE TRANSCRIPTIONAL REGULATOR ARCR"/>
    <property type="match status" value="1"/>
</dbReference>
<dbReference type="GO" id="GO:0003700">
    <property type="term" value="F:DNA-binding transcription factor activity"/>
    <property type="evidence" value="ECO:0007669"/>
    <property type="project" value="TreeGrafter"/>
</dbReference>
<protein>
    <submittedName>
        <fullName evidence="5">Crp/Fnr family transcriptional regulator</fullName>
    </submittedName>
</protein>
<name>A0A6L9QFW1_9ACTN</name>